<evidence type="ECO:0000313" key="1">
    <source>
        <dbReference type="EMBL" id="OAT05547.1"/>
    </source>
</evidence>
<accession>A0A179UEH3</accession>
<keyword evidence="2" id="KW-1185">Reference proteome</keyword>
<gene>
    <name evidence="1" type="ORF">BDBG_01928</name>
</gene>
<evidence type="ECO:0000313" key="2">
    <source>
        <dbReference type="Proteomes" id="UP000002038"/>
    </source>
</evidence>
<organism evidence="1 2">
    <name type="scientific">Blastomyces gilchristii (strain SLH14081)</name>
    <name type="common">Blastomyces dermatitidis</name>
    <dbReference type="NCBI Taxonomy" id="559298"/>
    <lineage>
        <taxon>Eukaryota</taxon>
        <taxon>Fungi</taxon>
        <taxon>Dikarya</taxon>
        <taxon>Ascomycota</taxon>
        <taxon>Pezizomycotina</taxon>
        <taxon>Eurotiomycetes</taxon>
        <taxon>Eurotiomycetidae</taxon>
        <taxon>Onygenales</taxon>
        <taxon>Ajellomycetaceae</taxon>
        <taxon>Blastomyces</taxon>
    </lineage>
</organism>
<dbReference type="EMBL" id="GG657450">
    <property type="protein sequence ID" value="OAT05547.1"/>
    <property type="molecule type" value="Genomic_DNA"/>
</dbReference>
<reference evidence="2" key="1">
    <citation type="journal article" date="2015" name="PLoS Genet.">
        <title>The dynamic genome and transcriptome of the human fungal pathogen Blastomyces and close relative Emmonsia.</title>
        <authorList>
            <person name="Munoz J.F."/>
            <person name="Gauthier G.M."/>
            <person name="Desjardins C.A."/>
            <person name="Gallo J.E."/>
            <person name="Holder J."/>
            <person name="Sullivan T.D."/>
            <person name="Marty A.J."/>
            <person name="Carmen J.C."/>
            <person name="Chen Z."/>
            <person name="Ding L."/>
            <person name="Gujja S."/>
            <person name="Magrini V."/>
            <person name="Misas E."/>
            <person name="Mitreva M."/>
            <person name="Priest M."/>
            <person name="Saif S."/>
            <person name="Whiston E.A."/>
            <person name="Young S."/>
            <person name="Zeng Q."/>
            <person name="Goldman W.E."/>
            <person name="Mardis E.R."/>
            <person name="Taylor J.W."/>
            <person name="McEwen J.G."/>
            <person name="Clay O.K."/>
            <person name="Klein B.S."/>
            <person name="Cuomo C.A."/>
        </authorList>
    </citation>
    <scope>NUCLEOTIDE SEQUENCE [LARGE SCALE GENOMIC DNA]</scope>
    <source>
        <strain evidence="2">SLH14081</strain>
    </source>
</reference>
<dbReference type="KEGG" id="bgh:BDBG_01928"/>
<dbReference type="VEuPathDB" id="FungiDB:BDBG_01928"/>
<proteinExistence type="predicted"/>
<dbReference type="Proteomes" id="UP000002038">
    <property type="component" value="Unassembled WGS sequence"/>
</dbReference>
<dbReference type="GeneID" id="8510209"/>
<dbReference type="AlphaFoldDB" id="A0A179UEH3"/>
<name>A0A179UEH3_BLAGS</name>
<dbReference type="RefSeq" id="XP_031576765.1">
    <property type="nucleotide sequence ID" value="XM_031720544.1"/>
</dbReference>
<protein>
    <submittedName>
        <fullName evidence="1">Uncharacterized protein</fullName>
    </submittedName>
</protein>
<sequence length="95" mass="10500">MWWDAPHVVMLGNSGTMAFVALRHNPVQILQGPNWNLGIGLAIRPPTSSSSSNYYLLSYRRSKLQLILKATNYRSALNIGPCCQLLGPDLTSFVP</sequence>